<dbReference type="Proteomes" id="UP001172102">
    <property type="component" value="Unassembled WGS sequence"/>
</dbReference>
<evidence type="ECO:0000313" key="3">
    <source>
        <dbReference type="Proteomes" id="UP001172102"/>
    </source>
</evidence>
<reference evidence="2" key="1">
    <citation type="submission" date="2023-06" db="EMBL/GenBank/DDBJ databases">
        <title>Genome-scale phylogeny and comparative genomics of the fungal order Sordariales.</title>
        <authorList>
            <consortium name="Lawrence Berkeley National Laboratory"/>
            <person name="Hensen N."/>
            <person name="Bonometti L."/>
            <person name="Westerberg I."/>
            <person name="Brannstrom I.O."/>
            <person name="Guillou S."/>
            <person name="Cros-Aarteil S."/>
            <person name="Calhoun S."/>
            <person name="Haridas S."/>
            <person name="Kuo A."/>
            <person name="Mondo S."/>
            <person name="Pangilinan J."/>
            <person name="Riley R."/>
            <person name="Labutti K."/>
            <person name="Andreopoulos B."/>
            <person name="Lipzen A."/>
            <person name="Chen C."/>
            <person name="Yanf M."/>
            <person name="Daum C."/>
            <person name="Ng V."/>
            <person name="Clum A."/>
            <person name="Steindorff A."/>
            <person name="Ohm R."/>
            <person name="Martin F."/>
            <person name="Silar P."/>
            <person name="Natvig D."/>
            <person name="Lalanne C."/>
            <person name="Gautier V."/>
            <person name="Ament-Velasquez S.L."/>
            <person name="Kruys A."/>
            <person name="Hutchinson M.I."/>
            <person name="Powell A.J."/>
            <person name="Barry K."/>
            <person name="Miller A.N."/>
            <person name="Grigoriev I.V."/>
            <person name="Debuchy R."/>
            <person name="Gladieux P."/>
            <person name="Thoren M.H."/>
            <person name="Johannesson H."/>
        </authorList>
    </citation>
    <scope>NUCLEOTIDE SEQUENCE</scope>
    <source>
        <strain evidence="2">SMH4607-1</strain>
    </source>
</reference>
<proteinExistence type="predicted"/>
<evidence type="ECO:0000313" key="2">
    <source>
        <dbReference type="EMBL" id="KAK0715708.1"/>
    </source>
</evidence>
<protein>
    <submittedName>
        <fullName evidence="2">Uncharacterized protein</fullName>
    </submittedName>
</protein>
<organism evidence="2 3">
    <name type="scientific">Lasiosphaeris hirsuta</name>
    <dbReference type="NCBI Taxonomy" id="260670"/>
    <lineage>
        <taxon>Eukaryota</taxon>
        <taxon>Fungi</taxon>
        <taxon>Dikarya</taxon>
        <taxon>Ascomycota</taxon>
        <taxon>Pezizomycotina</taxon>
        <taxon>Sordariomycetes</taxon>
        <taxon>Sordariomycetidae</taxon>
        <taxon>Sordariales</taxon>
        <taxon>Lasiosphaeriaceae</taxon>
        <taxon>Lasiosphaeris</taxon>
    </lineage>
</organism>
<name>A0AA40AH57_9PEZI</name>
<dbReference type="AlphaFoldDB" id="A0AA40AH57"/>
<sequence length="224" mass="24793">MRFRRGMCVRDQQRYQVLPVPPLRYLLAPELDGTVCGFYGLDGMRTLTTSWLMQLGARQASIMKSQLVCPSEEKGRGALSREGGRQLRIRSTGSARPSLGKPHDNHTPSQTNPQTNPQQPTCCEALRNSHVVRSSADATFDRGGGIDRPLLSPVRPRTWPPLPHPLLHIMEAASFTDCLGGLDPTRLARTPCFSWQNFDRDAGHAVTAPRTAPSPLRRPPSTFC</sequence>
<comment type="caution">
    <text evidence="2">The sequence shown here is derived from an EMBL/GenBank/DDBJ whole genome shotgun (WGS) entry which is preliminary data.</text>
</comment>
<evidence type="ECO:0000256" key="1">
    <source>
        <dbReference type="SAM" id="MobiDB-lite"/>
    </source>
</evidence>
<dbReference type="EMBL" id="JAUKUA010000004">
    <property type="protein sequence ID" value="KAK0715708.1"/>
    <property type="molecule type" value="Genomic_DNA"/>
</dbReference>
<feature type="region of interest" description="Disordered" evidence="1">
    <location>
        <begin position="71"/>
        <end position="121"/>
    </location>
</feature>
<keyword evidence="3" id="KW-1185">Reference proteome</keyword>
<accession>A0AA40AH57</accession>
<feature type="compositionally biased region" description="Low complexity" evidence="1">
    <location>
        <begin position="107"/>
        <end position="121"/>
    </location>
</feature>
<gene>
    <name evidence="2" type="ORF">B0H67DRAFT_247867</name>
</gene>